<dbReference type="EMBL" id="LYXU01000001">
    <property type="protein sequence ID" value="OBS26199.1"/>
    <property type="molecule type" value="Genomic_DNA"/>
</dbReference>
<dbReference type="PANTHER" id="PTHR24148:SF73">
    <property type="entry name" value="HET DOMAIN PROTEIN (AFU_ORTHOLOGUE AFUA_8G01020)"/>
    <property type="match status" value="1"/>
</dbReference>
<dbReference type="STRING" id="36050.A0A1B8B0D8"/>
<dbReference type="Pfam" id="PF06985">
    <property type="entry name" value="HET"/>
    <property type="match status" value="1"/>
</dbReference>
<reference evidence="3 4" key="1">
    <citation type="submission" date="2016-06" db="EMBL/GenBank/DDBJ databases">
        <title>Living apart together: crosstalk between the core and supernumerary genomes in a fungal plant pathogen.</title>
        <authorList>
            <person name="Vanheule A."/>
            <person name="Audenaert K."/>
            <person name="Warris S."/>
            <person name="Van De Geest H."/>
            <person name="Schijlen E."/>
            <person name="Hofte M."/>
            <person name="De Saeger S."/>
            <person name="Haesaert G."/>
            <person name="Waalwijk C."/>
            <person name="Van Der Lee T."/>
        </authorList>
    </citation>
    <scope>NUCLEOTIDE SEQUENCE [LARGE SCALE GENOMIC DNA]</scope>
    <source>
        <strain evidence="3 4">2516</strain>
    </source>
</reference>
<feature type="domain" description="Heterokaryon incompatibility" evidence="2">
    <location>
        <begin position="246"/>
        <end position="387"/>
    </location>
</feature>
<sequence length="541" mass="61811">MWRTMCSSPECALFAGHSSPHSSFLPCERDGCIFSRGHSYDHIIPNATAREISELATDNAVAVMEDMAKLNRKVLRAMSHQDNSRVNKILLSQFLLSLGYGMDDKLQTIRLETAGRELRATIRRQERSQRLEREATEALSASTPFALKMEAIKKGLFDQRAKRERVTSKTDKPLAAEPRSAALSPGLQNPTGPALKADGEVKGSSIYENLDFSNLEIRLFQLYPSHGSDNIRGTFCYTDMSSCPDYTALSYTWGDDTNLRQIYLKNGTALDIRENLWHFLRGQSMLISRPKLFWIDAICINQSNIHERNHQVNLMRRIYAQAKHVYIWLGQDVDDSDLAMAFLDSCSKQKLKRRGLGYRSPWSRQEGRALTHLFNQPYWRRMWIIQEIIYAQDITIWCGSRSCEWSAAESLYLKMKSLEDENWQTHHEYVVQVLQSSAAVMIWQRAHWRHPDTTAPSLLTLINIFQEWQCSDIRDKVYSLIGMASKDTAVTPDYALSAHQLYHDVIDKSSGPRSCGVLSQILGIPADELDIHKPDLYDPPS</sequence>
<dbReference type="InterPro" id="IPR052895">
    <property type="entry name" value="HetReg/Transcr_Mod"/>
</dbReference>
<name>A0A1B8B0D8_FUSPO</name>
<gene>
    <name evidence="3" type="ORF">FPOA_00140</name>
</gene>
<evidence type="ECO:0000313" key="3">
    <source>
        <dbReference type="EMBL" id="OBS26199.1"/>
    </source>
</evidence>
<protein>
    <recommendedName>
        <fullName evidence="2">Heterokaryon incompatibility domain-containing protein</fullName>
    </recommendedName>
</protein>
<dbReference type="Proteomes" id="UP000091967">
    <property type="component" value="Unassembled WGS sequence"/>
</dbReference>
<feature type="region of interest" description="Disordered" evidence="1">
    <location>
        <begin position="162"/>
        <end position="195"/>
    </location>
</feature>
<dbReference type="InterPro" id="IPR010730">
    <property type="entry name" value="HET"/>
</dbReference>
<evidence type="ECO:0000259" key="2">
    <source>
        <dbReference type="Pfam" id="PF06985"/>
    </source>
</evidence>
<evidence type="ECO:0000313" key="4">
    <source>
        <dbReference type="Proteomes" id="UP000091967"/>
    </source>
</evidence>
<dbReference type="AlphaFoldDB" id="A0A1B8B0D8"/>
<feature type="compositionally biased region" description="Basic and acidic residues" evidence="1">
    <location>
        <begin position="162"/>
        <end position="174"/>
    </location>
</feature>
<keyword evidence="4" id="KW-1185">Reference proteome</keyword>
<dbReference type="PANTHER" id="PTHR24148">
    <property type="entry name" value="ANKYRIN REPEAT DOMAIN-CONTAINING PROTEIN 39 HOMOLOG-RELATED"/>
    <property type="match status" value="1"/>
</dbReference>
<organism evidence="3 4">
    <name type="scientific">Fusarium poae</name>
    <dbReference type="NCBI Taxonomy" id="36050"/>
    <lineage>
        <taxon>Eukaryota</taxon>
        <taxon>Fungi</taxon>
        <taxon>Dikarya</taxon>
        <taxon>Ascomycota</taxon>
        <taxon>Pezizomycotina</taxon>
        <taxon>Sordariomycetes</taxon>
        <taxon>Hypocreomycetidae</taxon>
        <taxon>Hypocreales</taxon>
        <taxon>Nectriaceae</taxon>
        <taxon>Fusarium</taxon>
    </lineage>
</organism>
<accession>A0A1B8B0D8</accession>
<comment type="caution">
    <text evidence="3">The sequence shown here is derived from an EMBL/GenBank/DDBJ whole genome shotgun (WGS) entry which is preliminary data.</text>
</comment>
<proteinExistence type="predicted"/>
<evidence type="ECO:0000256" key="1">
    <source>
        <dbReference type="SAM" id="MobiDB-lite"/>
    </source>
</evidence>